<evidence type="ECO:0000313" key="1">
    <source>
        <dbReference type="EMBL" id="TBU29384.1"/>
    </source>
</evidence>
<dbReference type="EMBL" id="ML143413">
    <property type="protein sequence ID" value="TBU29384.1"/>
    <property type="molecule type" value="Genomic_DNA"/>
</dbReference>
<protein>
    <submittedName>
        <fullName evidence="1">Uncharacterized protein</fullName>
    </submittedName>
</protein>
<reference evidence="1" key="1">
    <citation type="submission" date="2019-01" db="EMBL/GenBank/DDBJ databases">
        <title>Draft genome sequences of three monokaryotic isolates of the white-rot basidiomycete fungus Dichomitus squalens.</title>
        <authorList>
            <consortium name="DOE Joint Genome Institute"/>
            <person name="Lopez S.C."/>
            <person name="Andreopoulos B."/>
            <person name="Pangilinan J."/>
            <person name="Lipzen A."/>
            <person name="Riley R."/>
            <person name="Ahrendt S."/>
            <person name="Ng V."/>
            <person name="Barry K."/>
            <person name="Daum C."/>
            <person name="Grigoriev I.V."/>
            <person name="Hilden K.S."/>
            <person name="Makela M.R."/>
            <person name="de Vries R.P."/>
        </authorList>
    </citation>
    <scope>NUCLEOTIDE SEQUENCE [LARGE SCALE GENOMIC DNA]</scope>
    <source>
        <strain evidence="1">OM18370.1</strain>
    </source>
</reference>
<dbReference type="Proteomes" id="UP000292957">
    <property type="component" value="Unassembled WGS sequence"/>
</dbReference>
<dbReference type="AlphaFoldDB" id="A0A4Q9MNU1"/>
<name>A0A4Q9MNU1_9APHY</name>
<gene>
    <name evidence="1" type="ORF">BD311DRAFT_269753</name>
</gene>
<organism evidence="1">
    <name type="scientific">Dichomitus squalens</name>
    <dbReference type="NCBI Taxonomy" id="114155"/>
    <lineage>
        <taxon>Eukaryota</taxon>
        <taxon>Fungi</taxon>
        <taxon>Dikarya</taxon>
        <taxon>Basidiomycota</taxon>
        <taxon>Agaricomycotina</taxon>
        <taxon>Agaricomycetes</taxon>
        <taxon>Polyporales</taxon>
        <taxon>Polyporaceae</taxon>
        <taxon>Dichomitus</taxon>
    </lineage>
</organism>
<proteinExistence type="predicted"/>
<accession>A0A4Q9MNU1</accession>
<sequence>MWMWETWASLPARLRDVRARPALRSRLDLAEPGLPGAVGTSLSRGLRLLPAFWWPCVDTGLGGLAVVRSSDSRFLWSMGCLYHRCHIAAS</sequence>